<evidence type="ECO:0000313" key="2">
    <source>
        <dbReference type="Proteomes" id="UP000828390"/>
    </source>
</evidence>
<proteinExistence type="predicted"/>
<keyword evidence="2" id="KW-1185">Reference proteome</keyword>
<sequence length="116" mass="13544">MIGAFLKREQSDWHQNLGCLAGAYRATPHEATRLSPNMMTLWREVRLPADMIFPDLNPSRTEQEDTCIYVFNVREAMRRAHEVARKHLANEAKRSEEVYDKKWCFINMSLVIMCGV</sequence>
<dbReference type="AlphaFoldDB" id="A0A9D4E9T0"/>
<dbReference type="EMBL" id="JAIWYP010000009">
    <property type="protein sequence ID" value="KAH3775210.1"/>
    <property type="molecule type" value="Genomic_DNA"/>
</dbReference>
<reference evidence="1" key="2">
    <citation type="submission" date="2020-11" db="EMBL/GenBank/DDBJ databases">
        <authorList>
            <person name="McCartney M.A."/>
            <person name="Auch B."/>
            <person name="Kono T."/>
            <person name="Mallez S."/>
            <person name="Becker A."/>
            <person name="Gohl D.M."/>
            <person name="Silverstein K.A.T."/>
            <person name="Koren S."/>
            <person name="Bechman K.B."/>
            <person name="Herman A."/>
            <person name="Abrahante J.E."/>
            <person name="Garbe J."/>
        </authorList>
    </citation>
    <scope>NUCLEOTIDE SEQUENCE</scope>
    <source>
        <strain evidence="1">Duluth1</strain>
        <tissue evidence="1">Whole animal</tissue>
    </source>
</reference>
<gene>
    <name evidence="1" type="ORF">DPMN_176608</name>
</gene>
<name>A0A9D4E9T0_DREPO</name>
<evidence type="ECO:0000313" key="1">
    <source>
        <dbReference type="EMBL" id="KAH3775210.1"/>
    </source>
</evidence>
<protein>
    <submittedName>
        <fullName evidence="1">Uncharacterized protein</fullName>
    </submittedName>
</protein>
<accession>A0A9D4E9T0</accession>
<comment type="caution">
    <text evidence="1">The sequence shown here is derived from an EMBL/GenBank/DDBJ whole genome shotgun (WGS) entry which is preliminary data.</text>
</comment>
<organism evidence="1 2">
    <name type="scientific">Dreissena polymorpha</name>
    <name type="common">Zebra mussel</name>
    <name type="synonym">Mytilus polymorpha</name>
    <dbReference type="NCBI Taxonomy" id="45954"/>
    <lineage>
        <taxon>Eukaryota</taxon>
        <taxon>Metazoa</taxon>
        <taxon>Spiralia</taxon>
        <taxon>Lophotrochozoa</taxon>
        <taxon>Mollusca</taxon>
        <taxon>Bivalvia</taxon>
        <taxon>Autobranchia</taxon>
        <taxon>Heteroconchia</taxon>
        <taxon>Euheterodonta</taxon>
        <taxon>Imparidentia</taxon>
        <taxon>Neoheterodontei</taxon>
        <taxon>Myida</taxon>
        <taxon>Dreissenoidea</taxon>
        <taxon>Dreissenidae</taxon>
        <taxon>Dreissena</taxon>
    </lineage>
</organism>
<reference evidence="1" key="1">
    <citation type="journal article" date="2019" name="bioRxiv">
        <title>The Genome of the Zebra Mussel, Dreissena polymorpha: A Resource for Invasive Species Research.</title>
        <authorList>
            <person name="McCartney M.A."/>
            <person name="Auch B."/>
            <person name="Kono T."/>
            <person name="Mallez S."/>
            <person name="Zhang Y."/>
            <person name="Obille A."/>
            <person name="Becker A."/>
            <person name="Abrahante J.E."/>
            <person name="Garbe J."/>
            <person name="Badalamenti J.P."/>
            <person name="Herman A."/>
            <person name="Mangelson H."/>
            <person name="Liachko I."/>
            <person name="Sullivan S."/>
            <person name="Sone E.D."/>
            <person name="Koren S."/>
            <person name="Silverstein K.A.T."/>
            <person name="Beckman K.B."/>
            <person name="Gohl D.M."/>
        </authorList>
    </citation>
    <scope>NUCLEOTIDE SEQUENCE</scope>
    <source>
        <strain evidence="1">Duluth1</strain>
        <tissue evidence="1">Whole animal</tissue>
    </source>
</reference>
<dbReference type="Proteomes" id="UP000828390">
    <property type="component" value="Unassembled WGS sequence"/>
</dbReference>